<evidence type="ECO:0000256" key="1">
    <source>
        <dbReference type="SAM" id="MobiDB-lite"/>
    </source>
</evidence>
<protein>
    <recommendedName>
        <fullName evidence="3">DUF7223 domain-containing protein</fullName>
    </recommendedName>
</protein>
<feature type="compositionally biased region" description="Polar residues" evidence="1">
    <location>
        <begin position="518"/>
        <end position="528"/>
    </location>
</feature>
<gene>
    <name evidence="4" type="ORF">BDK51DRAFT_44151</name>
</gene>
<dbReference type="AlphaFoldDB" id="A0A4P9WHN9"/>
<feature type="signal peptide" evidence="2">
    <location>
        <begin position="1"/>
        <end position="20"/>
    </location>
</feature>
<dbReference type="OrthoDB" id="2127965at2759"/>
<name>A0A4P9WHN9_9FUNG</name>
<evidence type="ECO:0000259" key="3">
    <source>
        <dbReference type="Pfam" id="PF23865"/>
    </source>
</evidence>
<proteinExistence type="predicted"/>
<evidence type="ECO:0000313" key="4">
    <source>
        <dbReference type="EMBL" id="RKO90056.1"/>
    </source>
</evidence>
<evidence type="ECO:0000256" key="2">
    <source>
        <dbReference type="SAM" id="SignalP"/>
    </source>
</evidence>
<organism evidence="4 5">
    <name type="scientific">Blyttiomyces helicus</name>
    <dbReference type="NCBI Taxonomy" id="388810"/>
    <lineage>
        <taxon>Eukaryota</taxon>
        <taxon>Fungi</taxon>
        <taxon>Fungi incertae sedis</taxon>
        <taxon>Chytridiomycota</taxon>
        <taxon>Chytridiomycota incertae sedis</taxon>
        <taxon>Chytridiomycetes</taxon>
        <taxon>Chytridiomycetes incertae sedis</taxon>
        <taxon>Blyttiomyces</taxon>
    </lineage>
</organism>
<feature type="region of interest" description="Disordered" evidence="1">
    <location>
        <begin position="500"/>
        <end position="539"/>
    </location>
</feature>
<dbReference type="Pfam" id="PF23865">
    <property type="entry name" value="DUF7223"/>
    <property type="match status" value="1"/>
</dbReference>
<feature type="chain" id="PRO_5020995162" description="DUF7223 domain-containing protein" evidence="2">
    <location>
        <begin position="21"/>
        <end position="539"/>
    </location>
</feature>
<dbReference type="Proteomes" id="UP000269721">
    <property type="component" value="Unassembled WGS sequence"/>
</dbReference>
<reference evidence="5" key="1">
    <citation type="journal article" date="2018" name="Nat. Microbiol.">
        <title>Leveraging single-cell genomics to expand the fungal tree of life.</title>
        <authorList>
            <person name="Ahrendt S.R."/>
            <person name="Quandt C.A."/>
            <person name="Ciobanu D."/>
            <person name="Clum A."/>
            <person name="Salamov A."/>
            <person name="Andreopoulos B."/>
            <person name="Cheng J.F."/>
            <person name="Woyke T."/>
            <person name="Pelin A."/>
            <person name="Henrissat B."/>
            <person name="Reynolds N.K."/>
            <person name="Benny G.L."/>
            <person name="Smith M.E."/>
            <person name="James T.Y."/>
            <person name="Grigoriev I.V."/>
        </authorList>
    </citation>
    <scope>NUCLEOTIDE SEQUENCE [LARGE SCALE GENOMIC DNA]</scope>
</reference>
<keyword evidence="5" id="KW-1185">Reference proteome</keyword>
<evidence type="ECO:0000313" key="5">
    <source>
        <dbReference type="Proteomes" id="UP000269721"/>
    </source>
</evidence>
<accession>A0A4P9WHN9</accession>
<sequence>MYPSSAFWTLCALIPNAVLTTPVPPHAGAPEHHSNPCSGGHCIKTLEHAVHTIFTPIKLHGEPLASKVVRAAYANPTDKNSQVHFVFKTEDFTVNLDNVPNLSRISCSTTDVLLRMDTQRDVDSALVAATAPGHAVLINGHWNCGSTDATWRKIIKRTFNKNVVILETGPQQDMSTFAADFEFNAINTAAAHGHTLSATKDINFELASDVNPLLISVENDLLDQLPERFKAERAKIPAIHCTKCSLTGKVTFSLTVIIVCRLVCGVPGVDDSKEASGRVGSEKPSISASIGGNLDGNFDVAITTPALAKHLAGVTVPVLTLPLTSFGIPGILSVGPSFDLDAGFSVDVAGGATINTGFDFQLPEFDTSITAHAALQKPQVDHSQFIRPIFKLHKPSLTGSVTLSASASLSPKLKIGVSLMGVGGINAGIGILNTIKATAKASSNEGTCRLPDVLVDLRATSDISAFVSFLEPIPIHKLLNRPLFLNNRCVAIPGLHSSSSGATGASPHHAAPSGKSIDPSTLHRSASSVHRPAVGTQRS</sequence>
<keyword evidence="2" id="KW-0732">Signal</keyword>
<dbReference type="InterPro" id="IPR055647">
    <property type="entry name" value="DUF7223"/>
</dbReference>
<feature type="domain" description="DUF7223" evidence="3">
    <location>
        <begin position="239"/>
        <end position="468"/>
    </location>
</feature>
<dbReference type="EMBL" id="KZ995746">
    <property type="protein sequence ID" value="RKO90056.1"/>
    <property type="molecule type" value="Genomic_DNA"/>
</dbReference>